<sequence length="397" mass="45318">MADVPLLANVLAYTAGKWTRDKVDLLHVSASSAHPRLRRIANTEPESYFARKDGKWYKGEEKGDEIKVSDRREILQPFGAPDFLTNQMCTDLNGYFGSKSSFDNGEKLVELSTWFRCLVKKVLRSGEELTPDGKSYLWYEMGFFTRWRHHPHGCRVLCIDTPVELRLKLEEVLQVSPPPELRDPFAMLRPLFDQIIDLYDDSIWRVRDQVRFIEKNRLTPKTNFVNMHEIARHTGHVLEVEEAAIQTMKSLLRRQEMFDKTLPVALNKTYQEQAQEEWHFQIQAMNALKLRCLSNQERLSAEIALAFNMIASQDNMVMKSIALLTMTVLPATFVSVGAVQHNIFHLWRGTMAALQAVLDILGSCDPADHGGPLHVPGMAQVHQVFVVEAARSKEEGG</sequence>
<dbReference type="AlphaFoldDB" id="A0A370THL6"/>
<organism evidence="1 2">
    <name type="scientific">Venustampulla echinocandica</name>
    <dbReference type="NCBI Taxonomy" id="2656787"/>
    <lineage>
        <taxon>Eukaryota</taxon>
        <taxon>Fungi</taxon>
        <taxon>Dikarya</taxon>
        <taxon>Ascomycota</taxon>
        <taxon>Pezizomycotina</taxon>
        <taxon>Leotiomycetes</taxon>
        <taxon>Helotiales</taxon>
        <taxon>Pleuroascaceae</taxon>
        <taxon>Venustampulla</taxon>
    </lineage>
</organism>
<dbReference type="EMBL" id="NPIC01000007">
    <property type="protein sequence ID" value="RDL34693.1"/>
    <property type="molecule type" value="Genomic_DNA"/>
</dbReference>
<name>A0A370THL6_9HELO</name>
<gene>
    <name evidence="1" type="ORF">BP5553_07821</name>
</gene>
<dbReference type="Pfam" id="PF01544">
    <property type="entry name" value="CorA"/>
    <property type="match status" value="1"/>
</dbReference>
<dbReference type="InterPro" id="IPR002523">
    <property type="entry name" value="MgTranspt_CorA/ZnTranspt_ZntB"/>
</dbReference>
<dbReference type="RefSeq" id="XP_031867675.1">
    <property type="nucleotide sequence ID" value="XM_032016444.1"/>
</dbReference>
<proteinExistence type="predicted"/>
<accession>A0A370THL6</accession>
<evidence type="ECO:0000313" key="2">
    <source>
        <dbReference type="Proteomes" id="UP000254866"/>
    </source>
</evidence>
<reference evidence="1 2" key="1">
    <citation type="journal article" date="2018" name="IMA Fungus">
        <title>IMA Genome-F 9: Draft genome sequence of Annulohypoxylon stygium, Aspergillus mulundensis, Berkeleyomyces basicola (syn. Thielaviopsis basicola), Ceratocystis smalleyi, two Cercospora beticola strains, Coleophoma cylindrospora, Fusarium fracticaudum, Phialophora cf. hyalina, and Morchella septimelata.</title>
        <authorList>
            <person name="Wingfield B.D."/>
            <person name="Bills G.F."/>
            <person name="Dong Y."/>
            <person name="Huang W."/>
            <person name="Nel W.J."/>
            <person name="Swalarsk-Parry B.S."/>
            <person name="Vaghefi N."/>
            <person name="Wilken P.M."/>
            <person name="An Z."/>
            <person name="de Beer Z.W."/>
            <person name="De Vos L."/>
            <person name="Chen L."/>
            <person name="Duong T.A."/>
            <person name="Gao Y."/>
            <person name="Hammerbacher A."/>
            <person name="Kikkert J.R."/>
            <person name="Li Y."/>
            <person name="Li H."/>
            <person name="Li K."/>
            <person name="Li Q."/>
            <person name="Liu X."/>
            <person name="Ma X."/>
            <person name="Naidoo K."/>
            <person name="Pethybridge S.J."/>
            <person name="Sun J."/>
            <person name="Steenkamp E.T."/>
            <person name="van der Nest M.A."/>
            <person name="van Wyk S."/>
            <person name="Wingfield M.J."/>
            <person name="Xiong C."/>
            <person name="Yue Q."/>
            <person name="Zhang X."/>
        </authorList>
    </citation>
    <scope>NUCLEOTIDE SEQUENCE [LARGE SCALE GENOMIC DNA]</scope>
    <source>
        <strain evidence="1 2">BP 5553</strain>
    </source>
</reference>
<dbReference type="GeneID" id="43600670"/>
<evidence type="ECO:0000313" key="1">
    <source>
        <dbReference type="EMBL" id="RDL34693.1"/>
    </source>
</evidence>
<dbReference type="OrthoDB" id="2830640at2759"/>
<comment type="caution">
    <text evidence="1">The sequence shown here is derived from an EMBL/GenBank/DDBJ whole genome shotgun (WGS) entry which is preliminary data.</text>
</comment>
<keyword evidence="2" id="KW-1185">Reference proteome</keyword>
<protein>
    <submittedName>
        <fullName evidence="1">Uncharacterized protein</fullName>
    </submittedName>
</protein>
<dbReference type="STRING" id="2656787.A0A370THL6"/>
<dbReference type="Proteomes" id="UP000254866">
    <property type="component" value="Unassembled WGS sequence"/>
</dbReference>